<dbReference type="Proteomes" id="UP001589862">
    <property type="component" value="Unassembled WGS sequence"/>
</dbReference>
<proteinExistence type="predicted"/>
<name>A0ABV6PA35_9MICC</name>
<gene>
    <name evidence="1" type="ORF">ACFFFR_06250</name>
</gene>
<keyword evidence="2" id="KW-1185">Reference proteome</keyword>
<organism evidence="1 2">
    <name type="scientific">Micrococcoides hystricis</name>
    <dbReference type="NCBI Taxonomy" id="1572761"/>
    <lineage>
        <taxon>Bacteria</taxon>
        <taxon>Bacillati</taxon>
        <taxon>Actinomycetota</taxon>
        <taxon>Actinomycetes</taxon>
        <taxon>Micrococcales</taxon>
        <taxon>Micrococcaceae</taxon>
        <taxon>Micrococcoides</taxon>
    </lineage>
</organism>
<reference evidence="1 2" key="1">
    <citation type="submission" date="2024-09" db="EMBL/GenBank/DDBJ databases">
        <authorList>
            <person name="Sun Q."/>
            <person name="Mori K."/>
        </authorList>
    </citation>
    <scope>NUCLEOTIDE SEQUENCE [LARGE SCALE GENOMIC DNA]</scope>
    <source>
        <strain evidence="1 2">NCAIM B.02604</strain>
    </source>
</reference>
<sequence length="123" mass="14110">MKNIRVYTPEKYASSDYEKVDENIYRQLSDGTYVTSLSFEQEPELGESDSPQEISQYPLEDILDKFYTHIEDFYDELNAASDSTCYLEFGGTEIDDIKGVLGLVGKHVYNRENDEGTIDLVIE</sequence>
<evidence type="ECO:0000313" key="1">
    <source>
        <dbReference type="EMBL" id="MFC0581982.1"/>
    </source>
</evidence>
<accession>A0ABV6PA35</accession>
<dbReference type="RefSeq" id="WP_377458790.1">
    <property type="nucleotide sequence ID" value="NZ_JBHLUB010000027.1"/>
</dbReference>
<evidence type="ECO:0000313" key="2">
    <source>
        <dbReference type="Proteomes" id="UP001589862"/>
    </source>
</evidence>
<comment type="caution">
    <text evidence="1">The sequence shown here is derived from an EMBL/GenBank/DDBJ whole genome shotgun (WGS) entry which is preliminary data.</text>
</comment>
<dbReference type="EMBL" id="JBHLUB010000027">
    <property type="protein sequence ID" value="MFC0581982.1"/>
    <property type="molecule type" value="Genomic_DNA"/>
</dbReference>
<protein>
    <submittedName>
        <fullName evidence="1">Uncharacterized protein</fullName>
    </submittedName>
</protein>